<dbReference type="Pfam" id="PF18735">
    <property type="entry name" value="HEPN_RiboL-PSP"/>
    <property type="match status" value="1"/>
</dbReference>
<reference evidence="2 3" key="1">
    <citation type="submission" date="2011-01" db="EMBL/GenBank/DDBJ databases">
        <title>Complete sequence of Pseudoxanthomonas suwonensis 11-1.</title>
        <authorList>
            <consortium name="US DOE Joint Genome Institute"/>
            <person name="Lucas S."/>
            <person name="Copeland A."/>
            <person name="Lapidus A."/>
            <person name="Cheng J.-F."/>
            <person name="Goodwin L."/>
            <person name="Pitluck S."/>
            <person name="Teshima H."/>
            <person name="Detter J.C."/>
            <person name="Han C."/>
            <person name="Tapia R."/>
            <person name="Land M."/>
            <person name="Hauser L."/>
            <person name="Kyrpides N."/>
            <person name="Ivanova N."/>
            <person name="Ovchinnikova G."/>
            <person name="Siebers A.K."/>
            <person name="Allgaier M."/>
            <person name="Thelen M.P."/>
            <person name="Hugenholtz P."/>
            <person name="Gladden J."/>
            <person name="Woyke T."/>
        </authorList>
    </citation>
    <scope>NUCLEOTIDE SEQUENCE [LARGE SCALE GENOMIC DNA]</scope>
    <source>
        <strain evidence="3">11-1</strain>
    </source>
</reference>
<accession>E6WTG8</accession>
<organism evidence="2 3">
    <name type="scientific">Pseudoxanthomonas suwonensis (strain 11-1)</name>
    <dbReference type="NCBI Taxonomy" id="743721"/>
    <lineage>
        <taxon>Bacteria</taxon>
        <taxon>Pseudomonadati</taxon>
        <taxon>Pseudomonadota</taxon>
        <taxon>Gammaproteobacteria</taxon>
        <taxon>Lysobacterales</taxon>
        <taxon>Lysobacteraceae</taxon>
        <taxon>Pseudoxanthomonas</taxon>
    </lineage>
</organism>
<evidence type="ECO:0000313" key="2">
    <source>
        <dbReference type="EMBL" id="ADV27467.1"/>
    </source>
</evidence>
<evidence type="ECO:0000313" key="3">
    <source>
        <dbReference type="Proteomes" id="UP000008632"/>
    </source>
</evidence>
<keyword evidence="3" id="KW-1185">Reference proteome</keyword>
<name>E6WTG8_PSEUU</name>
<gene>
    <name evidence="2" type="ordered locus">Psesu_1625</name>
</gene>
<dbReference type="STRING" id="743721.Psesu_1625"/>
<dbReference type="AlphaFoldDB" id="E6WTG8"/>
<dbReference type="eggNOG" id="ENOG50334CW">
    <property type="taxonomic scope" value="Bacteria"/>
</dbReference>
<dbReference type="HOGENOM" id="CLU_100981_0_0_6"/>
<dbReference type="KEGG" id="psu:Psesu_1625"/>
<dbReference type="Proteomes" id="UP000008632">
    <property type="component" value="Chromosome"/>
</dbReference>
<evidence type="ECO:0000259" key="1">
    <source>
        <dbReference type="Pfam" id="PF18735"/>
    </source>
</evidence>
<sequence>MTPLRGHFEMRSLDEVYGDLEGDRHAREAEISLLERLIPASPGADRDSLKRSLVLLIYSHVEGYCKFALLTYVAWINAAGLKCVDASYPLVAATMGKIFAALRDPNSKHDYFRNIAPLDASLHLSAREQIFVESYDRLVGAQVNIADKVVDTKSNVTPELLMKLMFQLGLNYREVEKHSGNLSKLLGIRNAIAHGDRLKVPRDEDVRDFKETAAAVMAFLQSEVYLALREGRHRRQVVAA</sequence>
<protein>
    <recommendedName>
        <fullName evidence="1">RiboL-PSP-HEPN domain-containing protein</fullName>
    </recommendedName>
</protein>
<feature type="domain" description="RiboL-PSP-HEPN" evidence="1">
    <location>
        <begin position="27"/>
        <end position="220"/>
    </location>
</feature>
<dbReference type="InterPro" id="IPR041519">
    <property type="entry name" value="HEPN_RiboL-PSP"/>
</dbReference>
<dbReference type="EMBL" id="CP002446">
    <property type="protein sequence ID" value="ADV27467.1"/>
    <property type="molecule type" value="Genomic_DNA"/>
</dbReference>
<proteinExistence type="predicted"/>